<comment type="caution">
    <text evidence="4">The sequence shown here is derived from an EMBL/GenBank/DDBJ whole genome shotgun (WGS) entry which is preliminary data.</text>
</comment>
<reference evidence="4" key="1">
    <citation type="submission" date="2020-12" db="EMBL/GenBank/DDBJ databases">
        <authorList>
            <person name="Iha C."/>
        </authorList>
    </citation>
    <scope>NUCLEOTIDE SEQUENCE</scope>
</reference>
<dbReference type="AlphaFoldDB" id="A0A8S1IYL9"/>
<dbReference type="SUPFAM" id="SSF54631">
    <property type="entry name" value="CBS-domain pair"/>
    <property type="match status" value="1"/>
</dbReference>
<name>A0A8S1IYL9_9CHLO</name>
<dbReference type="InterPro" id="IPR046342">
    <property type="entry name" value="CBS_dom_sf"/>
</dbReference>
<dbReference type="Pfam" id="PF00571">
    <property type="entry name" value="CBS"/>
    <property type="match status" value="2"/>
</dbReference>
<keyword evidence="1 2" id="KW-0129">CBS domain</keyword>
<evidence type="ECO:0000256" key="2">
    <source>
        <dbReference type="PROSITE-ProRule" id="PRU00703"/>
    </source>
</evidence>
<evidence type="ECO:0000313" key="5">
    <source>
        <dbReference type="Proteomes" id="UP000708148"/>
    </source>
</evidence>
<organism evidence="4 5">
    <name type="scientific">Ostreobium quekettii</name>
    <dbReference type="NCBI Taxonomy" id="121088"/>
    <lineage>
        <taxon>Eukaryota</taxon>
        <taxon>Viridiplantae</taxon>
        <taxon>Chlorophyta</taxon>
        <taxon>core chlorophytes</taxon>
        <taxon>Ulvophyceae</taxon>
        <taxon>TCBD clade</taxon>
        <taxon>Bryopsidales</taxon>
        <taxon>Ostreobineae</taxon>
        <taxon>Ostreobiaceae</taxon>
        <taxon>Ostreobium</taxon>
    </lineage>
</organism>
<dbReference type="PANTHER" id="PTHR43080:SF29">
    <property type="entry name" value="OS02G0818000 PROTEIN"/>
    <property type="match status" value="1"/>
</dbReference>
<sequence length="154" mass="16735">MIRSDAADVLSARQDLGGYYERQVLKEEGMGGYCLRDVMSTDITTVTPSMALSEVTPLFEKHTGLPVLDEEKRLVGVISRSDVDNRGGETVQDAMSTPPIAAKASNRVADAACLMLKHKIHRIPVVDKRATVIGIVTRTDIFTALEAEVSMQSS</sequence>
<keyword evidence="5" id="KW-1185">Reference proteome</keyword>
<dbReference type="EMBL" id="CAJHUC010000906">
    <property type="protein sequence ID" value="CAD7698888.1"/>
    <property type="molecule type" value="Genomic_DNA"/>
</dbReference>
<evidence type="ECO:0000313" key="4">
    <source>
        <dbReference type="EMBL" id="CAD7698888.1"/>
    </source>
</evidence>
<evidence type="ECO:0000256" key="1">
    <source>
        <dbReference type="ARBA" id="ARBA00023122"/>
    </source>
</evidence>
<gene>
    <name evidence="4" type="ORF">OSTQU699_LOCUS4247</name>
</gene>
<feature type="domain" description="CBS" evidence="3">
    <location>
        <begin position="95"/>
        <end position="151"/>
    </location>
</feature>
<dbReference type="Proteomes" id="UP000708148">
    <property type="component" value="Unassembled WGS sequence"/>
</dbReference>
<proteinExistence type="predicted"/>
<dbReference type="SMART" id="SM00116">
    <property type="entry name" value="CBS"/>
    <property type="match status" value="2"/>
</dbReference>
<dbReference type="OrthoDB" id="418595at2759"/>
<dbReference type="PANTHER" id="PTHR43080">
    <property type="entry name" value="CBS DOMAIN-CONTAINING PROTEIN CBSX3, MITOCHONDRIAL"/>
    <property type="match status" value="1"/>
</dbReference>
<dbReference type="PROSITE" id="PS51371">
    <property type="entry name" value="CBS"/>
    <property type="match status" value="2"/>
</dbReference>
<feature type="domain" description="CBS" evidence="3">
    <location>
        <begin position="39"/>
        <end position="94"/>
    </location>
</feature>
<evidence type="ECO:0000259" key="3">
    <source>
        <dbReference type="PROSITE" id="PS51371"/>
    </source>
</evidence>
<accession>A0A8S1IYL9</accession>
<dbReference type="InterPro" id="IPR051257">
    <property type="entry name" value="Diverse_CBS-Domain"/>
</dbReference>
<dbReference type="Gene3D" id="3.10.580.10">
    <property type="entry name" value="CBS-domain"/>
    <property type="match status" value="2"/>
</dbReference>
<protein>
    <recommendedName>
        <fullName evidence="3">CBS domain-containing protein</fullName>
    </recommendedName>
</protein>
<dbReference type="InterPro" id="IPR000644">
    <property type="entry name" value="CBS_dom"/>
</dbReference>